<protein>
    <submittedName>
        <fullName evidence="9">PTS sugar transporter subunit IIA</fullName>
    </submittedName>
</protein>
<dbReference type="PROSITE" id="PS51094">
    <property type="entry name" value="PTS_EIIA_TYPE_2"/>
    <property type="match status" value="1"/>
</dbReference>
<dbReference type="InterPro" id="IPR013196">
    <property type="entry name" value="HTH_11"/>
</dbReference>
<reference evidence="9" key="1">
    <citation type="submission" date="2022-07" db="EMBL/GenBank/DDBJ databases">
        <title>Enhanced cultured diversity of the mouse gut microbiota enables custom-made synthetic communities.</title>
        <authorList>
            <person name="Afrizal A."/>
        </authorList>
    </citation>
    <scope>NUCLEOTIDE SEQUENCE</scope>
    <source>
        <strain evidence="9">DSM 29482</strain>
    </source>
</reference>
<feature type="domain" description="PRD" evidence="8">
    <location>
        <begin position="297"/>
        <end position="403"/>
    </location>
</feature>
<dbReference type="Gene3D" id="3.40.930.10">
    <property type="entry name" value="Mannitol-specific EII, Chain A"/>
    <property type="match status" value="1"/>
</dbReference>
<keyword evidence="3" id="KW-0805">Transcription regulation</keyword>
<keyword evidence="10" id="KW-1185">Reference proteome</keyword>
<evidence type="ECO:0000256" key="1">
    <source>
        <dbReference type="ARBA" id="ARBA00022679"/>
    </source>
</evidence>
<dbReference type="Proteomes" id="UP001142078">
    <property type="component" value="Unassembled WGS sequence"/>
</dbReference>
<dbReference type="Gene3D" id="1.10.10.10">
    <property type="entry name" value="Winged helix-like DNA-binding domain superfamily/Winged helix DNA-binding domain"/>
    <property type="match status" value="1"/>
</dbReference>
<dbReference type="InterPro" id="IPR036095">
    <property type="entry name" value="PTS_EIIB-like_sf"/>
</dbReference>
<dbReference type="PANTHER" id="PTHR30185:SF18">
    <property type="entry name" value="TRANSCRIPTIONAL REGULATOR MTLR"/>
    <property type="match status" value="1"/>
</dbReference>
<dbReference type="InterPro" id="IPR013011">
    <property type="entry name" value="PTS_EIIB_2"/>
</dbReference>
<name>A0A9X2MKC5_9FIRM</name>
<dbReference type="PANTHER" id="PTHR30185">
    <property type="entry name" value="CRYPTIC BETA-GLUCOSIDE BGL OPERON ANTITERMINATOR"/>
    <property type="match status" value="1"/>
</dbReference>
<comment type="caution">
    <text evidence="9">The sequence shown here is derived from an EMBL/GenBank/DDBJ whole genome shotgun (WGS) entry which is preliminary data.</text>
</comment>
<dbReference type="InterPro" id="IPR050661">
    <property type="entry name" value="BglG_antiterminators"/>
</dbReference>
<dbReference type="InterPro" id="IPR036634">
    <property type="entry name" value="PRD_sf"/>
</dbReference>
<evidence type="ECO:0000256" key="3">
    <source>
        <dbReference type="ARBA" id="ARBA00023015"/>
    </source>
</evidence>
<dbReference type="GO" id="GO:0006355">
    <property type="term" value="P:regulation of DNA-templated transcription"/>
    <property type="evidence" value="ECO:0007669"/>
    <property type="project" value="InterPro"/>
</dbReference>
<dbReference type="InterPro" id="IPR036388">
    <property type="entry name" value="WH-like_DNA-bd_sf"/>
</dbReference>
<dbReference type="Pfam" id="PF08279">
    <property type="entry name" value="HTH_11"/>
    <property type="match status" value="1"/>
</dbReference>
<dbReference type="Pfam" id="PF00874">
    <property type="entry name" value="PRD"/>
    <property type="match status" value="2"/>
</dbReference>
<dbReference type="AlphaFoldDB" id="A0A9X2MKC5"/>
<keyword evidence="5" id="KW-0804">Transcription</keyword>
<evidence type="ECO:0000313" key="10">
    <source>
        <dbReference type="Proteomes" id="UP001142078"/>
    </source>
</evidence>
<dbReference type="CDD" id="cd00211">
    <property type="entry name" value="PTS_IIA_fru"/>
    <property type="match status" value="1"/>
</dbReference>
<evidence type="ECO:0000256" key="5">
    <source>
        <dbReference type="ARBA" id="ARBA00023163"/>
    </source>
</evidence>
<feature type="domain" description="PRD" evidence="8">
    <location>
        <begin position="192"/>
        <end position="294"/>
    </location>
</feature>
<dbReference type="InterPro" id="IPR007737">
    <property type="entry name" value="Mga_HTH"/>
</dbReference>
<keyword evidence="9" id="KW-0813">Transport</keyword>
<dbReference type="CDD" id="cd05568">
    <property type="entry name" value="PTS_IIB_bgl_like"/>
    <property type="match status" value="1"/>
</dbReference>
<evidence type="ECO:0000256" key="2">
    <source>
        <dbReference type="ARBA" id="ARBA00022737"/>
    </source>
</evidence>
<keyword evidence="9" id="KW-0762">Sugar transport</keyword>
<dbReference type="Pfam" id="PF05043">
    <property type="entry name" value="Mga"/>
    <property type="match status" value="1"/>
</dbReference>
<evidence type="ECO:0000259" key="7">
    <source>
        <dbReference type="PROSITE" id="PS51099"/>
    </source>
</evidence>
<keyword evidence="2" id="KW-0677">Repeat</keyword>
<evidence type="ECO:0000313" key="9">
    <source>
        <dbReference type="EMBL" id="MCR2045650.1"/>
    </source>
</evidence>
<dbReference type="InterPro" id="IPR002178">
    <property type="entry name" value="PTS_EIIA_type-2_dom"/>
</dbReference>
<dbReference type="Gene3D" id="3.40.50.2300">
    <property type="match status" value="1"/>
</dbReference>
<sequence length="683" mass="79524">MDKRKVNIVYQIINKSYQNTSLYKLANDFSVSERTIRNDIVKINQYFSYISDKFLKLDSSGMVYLDKDINIKDVKEALKGMNFYDYTLSKEERVFVNICILILSNRYVTYQEIAKFMYVSRFTVIDDFSSVNDFLKDFNLEVFSLSNKGLKIHGLERNIRKAILNIIINDTELVARFLKQETLNKFIDLKRTKIEGNLEIIYKIIKEVEYENKTYFTDISLERLSYYLYFMIIRISYGEIVEMKKKTDNCQKNGKMATDLLKRIGQYFDLEIEEDEFGLLQEMLGRLNYIRREVNNPDIIKIQMVTRKFIELVSSSLNINLNNDYNLFMNLSSHLERLFSSSGIKYPEYFGIDKIVEKNKVVLKAVEENIKILEEYAKKEISYTDIKFIVVYICVAIEKKKKSVKDLSVIIVCNNGISTSQLLKEQLLKYFDFIIIEVLSLHQLENVSLQHADLIISTIPLDGYGFEYIHVSPILGIEDIVNIDKKLDDIKMDSIRGFKKINKNYTLPQSIKNNFINAIGLSELLGVENIEIDVLAKDWRDSIRKAARILEKNGDINQRYTESMINNVEKNGPYIVISKGFALPHSKYDQGVNRLGMSLIRLSKPVEYGIKELDPIEFVCVMSTIDNKAHLKALFTLVNILKLDGFHRDIRKAKTSESLFNVIAYYEQEFNRNLKSGGVYNES</sequence>
<evidence type="ECO:0000259" key="6">
    <source>
        <dbReference type="PROSITE" id="PS51094"/>
    </source>
</evidence>
<dbReference type="GO" id="GO:0008982">
    <property type="term" value="F:protein-N(PI)-phosphohistidine-sugar phosphotransferase activity"/>
    <property type="evidence" value="ECO:0007669"/>
    <property type="project" value="InterPro"/>
</dbReference>
<dbReference type="Pfam" id="PF00359">
    <property type="entry name" value="PTS_EIIA_2"/>
    <property type="match status" value="1"/>
</dbReference>
<organism evidence="9 10">
    <name type="scientific">Anaerosalibacter massiliensis</name>
    <dbReference type="NCBI Taxonomy" id="1347392"/>
    <lineage>
        <taxon>Bacteria</taxon>
        <taxon>Bacillati</taxon>
        <taxon>Bacillota</taxon>
        <taxon>Tissierellia</taxon>
        <taxon>Tissierellales</taxon>
        <taxon>Sporanaerobacteraceae</taxon>
        <taxon>Anaerosalibacter</taxon>
    </lineage>
</organism>
<feature type="domain" description="PTS EIIA type-2" evidence="6">
    <location>
        <begin position="523"/>
        <end position="666"/>
    </location>
</feature>
<dbReference type="PROSITE" id="PS51372">
    <property type="entry name" value="PRD_2"/>
    <property type="match status" value="2"/>
</dbReference>
<dbReference type="PROSITE" id="PS51099">
    <property type="entry name" value="PTS_EIIB_TYPE_2"/>
    <property type="match status" value="1"/>
</dbReference>
<accession>A0A9X2MKC5</accession>
<dbReference type="Gene3D" id="1.10.1790.10">
    <property type="entry name" value="PRD domain"/>
    <property type="match status" value="2"/>
</dbReference>
<proteinExistence type="predicted"/>
<dbReference type="RefSeq" id="WP_187116635.1">
    <property type="nucleotide sequence ID" value="NZ_CABKTM010000014.1"/>
</dbReference>
<dbReference type="SUPFAM" id="SSF55804">
    <property type="entry name" value="Phoshotransferase/anion transport protein"/>
    <property type="match status" value="1"/>
</dbReference>
<feature type="domain" description="PTS EIIB type-2" evidence="7">
    <location>
        <begin position="407"/>
        <end position="495"/>
    </location>
</feature>
<dbReference type="SUPFAM" id="SSF52794">
    <property type="entry name" value="PTS system IIB component-like"/>
    <property type="match status" value="1"/>
</dbReference>
<dbReference type="GO" id="GO:0009401">
    <property type="term" value="P:phosphoenolpyruvate-dependent sugar phosphotransferase system"/>
    <property type="evidence" value="ECO:0007669"/>
    <property type="project" value="InterPro"/>
</dbReference>
<keyword evidence="1" id="KW-0808">Transferase</keyword>
<evidence type="ECO:0000256" key="4">
    <source>
        <dbReference type="ARBA" id="ARBA00023159"/>
    </source>
</evidence>
<gene>
    <name evidence="9" type="ORF">NSA23_16310</name>
</gene>
<dbReference type="InterPro" id="IPR011608">
    <property type="entry name" value="PRD"/>
</dbReference>
<dbReference type="EMBL" id="JANJZL010000027">
    <property type="protein sequence ID" value="MCR2045650.1"/>
    <property type="molecule type" value="Genomic_DNA"/>
</dbReference>
<dbReference type="InterPro" id="IPR016152">
    <property type="entry name" value="PTrfase/Anion_transptr"/>
</dbReference>
<keyword evidence="4" id="KW-0010">Activator</keyword>
<dbReference type="SUPFAM" id="SSF63520">
    <property type="entry name" value="PTS-regulatory domain, PRD"/>
    <property type="match status" value="2"/>
</dbReference>
<evidence type="ECO:0000259" key="8">
    <source>
        <dbReference type="PROSITE" id="PS51372"/>
    </source>
</evidence>